<evidence type="ECO:0000313" key="7">
    <source>
        <dbReference type="EMBL" id="GBG23232.1"/>
    </source>
</evidence>
<dbReference type="GO" id="GO:0004673">
    <property type="term" value="F:protein histidine kinase activity"/>
    <property type="evidence" value="ECO:0007669"/>
    <property type="project" value="UniProtKB-EC"/>
</dbReference>
<dbReference type="InterPro" id="IPR014710">
    <property type="entry name" value="RmlC-like_jellyroll"/>
</dbReference>
<evidence type="ECO:0000313" key="8">
    <source>
        <dbReference type="Proteomes" id="UP000245124"/>
    </source>
</evidence>
<sequence length="503" mass="57720">MLCLEDLINLDPFQQLSKERLEWMCDRAQIFELRAGEVLVHEGDLVDNLFILVKGKINLTRRSEGIEIPIGQHQAPSFFGEIFILTDDPVHVTVRAFTDCNFYQVKGEDFRKLLHECRNFERMVFRIVERRIRGIESFIRGREKMAALGTLAAGLAHELNNPAAALVRGLGEMPSALLELQRMSLIYGQSHVEEAHTEQWLKVRDQGYDAILHNRLDPVTLSDRETVLLEWLEDYGVKQAWKLAEPLAEGGIEPETLEKLTERWRNHDTELREMRLQWLSLSFEVMSMIKHGSRSAQRISELVQAMKSYSYLDQGIQQEVNIHQGLEDTLRLFAHKLKSGIQVQRNYDQHLPKIFAYGSELNQVWTNLIDNAIDAMDGKGLLEITTQQRGWTNDSAVGEPSRREDNCFAQIDIIDSGSGIPPEIQTRIFEPFFTTKSVGRGSGLGLETVRRIVENRHHGTLSFESQPGRTCFTICLPFPCQINESFEKKRIQNTEFQIDLINS</sequence>
<feature type="domain" description="Histidine kinase" evidence="6">
    <location>
        <begin position="295"/>
        <end position="480"/>
    </location>
</feature>
<accession>A0A2R5FWU2</accession>
<feature type="domain" description="Cyclic nucleotide-binding" evidence="5">
    <location>
        <begin position="12"/>
        <end position="131"/>
    </location>
</feature>
<dbReference type="PROSITE" id="PS50042">
    <property type="entry name" value="CNMP_BINDING_3"/>
    <property type="match status" value="1"/>
</dbReference>
<reference evidence="7 8" key="1">
    <citation type="submission" date="2017-06" db="EMBL/GenBank/DDBJ databases">
        <title>Genome sequencing of cyanobaciteial culture collection at National Institute for Environmental Studies (NIES).</title>
        <authorList>
            <person name="Hirose Y."/>
            <person name="Shimura Y."/>
            <person name="Fujisawa T."/>
            <person name="Nakamura Y."/>
            <person name="Kawachi M."/>
        </authorList>
    </citation>
    <scope>NUCLEOTIDE SEQUENCE [LARGE SCALE GENOMIC DNA]</scope>
    <source>
        <strain evidence="7 8">NIES-4072</strain>
    </source>
</reference>
<evidence type="ECO:0000256" key="3">
    <source>
        <dbReference type="ARBA" id="ARBA00022777"/>
    </source>
</evidence>
<evidence type="ECO:0000256" key="4">
    <source>
        <dbReference type="ARBA" id="ARBA00023012"/>
    </source>
</evidence>
<dbReference type="InterPro" id="IPR004358">
    <property type="entry name" value="Sig_transdc_His_kin-like_C"/>
</dbReference>
<dbReference type="PANTHER" id="PTHR43065:SF48">
    <property type="entry name" value="HISTIDINE KINASE"/>
    <property type="match status" value="1"/>
</dbReference>
<dbReference type="EC" id="2.7.13.3" evidence="2"/>
<gene>
    <name evidence="7" type="ORF">NIES4072_69440</name>
</gene>
<keyword evidence="3 7" id="KW-0808">Transferase</keyword>
<dbReference type="PRINTS" id="PR00344">
    <property type="entry name" value="BCTRLSENSOR"/>
</dbReference>
<dbReference type="Pfam" id="PF00027">
    <property type="entry name" value="cNMP_binding"/>
    <property type="match status" value="1"/>
</dbReference>
<dbReference type="SUPFAM" id="SSF55874">
    <property type="entry name" value="ATPase domain of HSP90 chaperone/DNA topoisomerase II/histidine kinase"/>
    <property type="match status" value="1"/>
</dbReference>
<dbReference type="GO" id="GO:0000160">
    <property type="term" value="P:phosphorelay signal transduction system"/>
    <property type="evidence" value="ECO:0007669"/>
    <property type="project" value="UniProtKB-KW"/>
</dbReference>
<evidence type="ECO:0000256" key="1">
    <source>
        <dbReference type="ARBA" id="ARBA00000085"/>
    </source>
</evidence>
<keyword evidence="4" id="KW-0902">Two-component regulatory system</keyword>
<dbReference type="AlphaFoldDB" id="A0A2R5FWU2"/>
<comment type="catalytic activity">
    <reaction evidence="1">
        <text>ATP + protein L-histidine = ADP + protein N-phospho-L-histidine.</text>
        <dbReference type="EC" id="2.7.13.3"/>
    </reaction>
</comment>
<evidence type="ECO:0000256" key="2">
    <source>
        <dbReference type="ARBA" id="ARBA00012438"/>
    </source>
</evidence>
<dbReference type="OrthoDB" id="9773246at2"/>
<name>A0A2R5FWU2_NOSCO</name>
<comment type="caution">
    <text evidence="7">The sequence shown here is derived from an EMBL/GenBank/DDBJ whole genome shotgun (WGS) entry which is preliminary data.</text>
</comment>
<dbReference type="InterPro" id="IPR000595">
    <property type="entry name" value="cNMP-bd_dom"/>
</dbReference>
<protein>
    <recommendedName>
        <fullName evidence="2">histidine kinase</fullName>
        <ecNumber evidence="2">2.7.13.3</ecNumber>
    </recommendedName>
</protein>
<dbReference type="Gene3D" id="3.30.565.10">
    <property type="entry name" value="Histidine kinase-like ATPase, C-terminal domain"/>
    <property type="match status" value="1"/>
</dbReference>
<dbReference type="PANTHER" id="PTHR43065">
    <property type="entry name" value="SENSOR HISTIDINE KINASE"/>
    <property type="match status" value="1"/>
</dbReference>
<evidence type="ECO:0000259" key="5">
    <source>
        <dbReference type="PROSITE" id="PS50042"/>
    </source>
</evidence>
<dbReference type="PROSITE" id="PS50109">
    <property type="entry name" value="HIS_KIN"/>
    <property type="match status" value="1"/>
</dbReference>
<dbReference type="SUPFAM" id="SSF51206">
    <property type="entry name" value="cAMP-binding domain-like"/>
    <property type="match status" value="1"/>
</dbReference>
<organism evidence="7 8">
    <name type="scientific">Nostoc commune NIES-4072</name>
    <dbReference type="NCBI Taxonomy" id="2005467"/>
    <lineage>
        <taxon>Bacteria</taxon>
        <taxon>Bacillati</taxon>
        <taxon>Cyanobacteriota</taxon>
        <taxon>Cyanophyceae</taxon>
        <taxon>Nostocales</taxon>
        <taxon>Nostocaceae</taxon>
        <taxon>Nostoc</taxon>
    </lineage>
</organism>
<proteinExistence type="predicted"/>
<dbReference type="EMBL" id="BDUD01000002">
    <property type="protein sequence ID" value="GBG23232.1"/>
    <property type="molecule type" value="Genomic_DNA"/>
</dbReference>
<dbReference type="InterPro" id="IPR036890">
    <property type="entry name" value="HATPase_C_sf"/>
</dbReference>
<dbReference type="SMART" id="SM00100">
    <property type="entry name" value="cNMP"/>
    <property type="match status" value="1"/>
</dbReference>
<dbReference type="InterPro" id="IPR005467">
    <property type="entry name" value="His_kinase_dom"/>
</dbReference>
<keyword evidence="3 7" id="KW-0418">Kinase</keyword>
<dbReference type="Proteomes" id="UP000245124">
    <property type="component" value="Unassembled WGS sequence"/>
</dbReference>
<dbReference type="CDD" id="cd00038">
    <property type="entry name" value="CAP_ED"/>
    <property type="match status" value="1"/>
</dbReference>
<dbReference type="Gene3D" id="1.10.287.130">
    <property type="match status" value="1"/>
</dbReference>
<keyword evidence="8" id="KW-1185">Reference proteome</keyword>
<evidence type="ECO:0000259" key="6">
    <source>
        <dbReference type="PROSITE" id="PS50109"/>
    </source>
</evidence>
<dbReference type="InterPro" id="IPR003594">
    <property type="entry name" value="HATPase_dom"/>
</dbReference>
<dbReference type="Gene3D" id="2.60.120.10">
    <property type="entry name" value="Jelly Rolls"/>
    <property type="match status" value="1"/>
</dbReference>
<dbReference type="RefSeq" id="WP_109013127.1">
    <property type="nucleotide sequence ID" value="NZ_BDUD01000002.1"/>
</dbReference>
<dbReference type="SMART" id="SM00387">
    <property type="entry name" value="HATPase_c"/>
    <property type="match status" value="1"/>
</dbReference>
<dbReference type="InterPro" id="IPR018490">
    <property type="entry name" value="cNMP-bd_dom_sf"/>
</dbReference>
<dbReference type="Pfam" id="PF02518">
    <property type="entry name" value="HATPase_c"/>
    <property type="match status" value="1"/>
</dbReference>